<comment type="caution">
    <text evidence="2">The sequence shown here is derived from an EMBL/GenBank/DDBJ whole genome shotgun (WGS) entry which is preliminary data.</text>
</comment>
<evidence type="ECO:0000313" key="2">
    <source>
        <dbReference type="EMBL" id="OAQ92643.1"/>
    </source>
</evidence>
<accession>A0A179HTG7</accession>
<sequence length="132" mass="14065">MDIWINYTVGWWMDSWMSGGGGAGLVNQPRGAPTATATPICKAAGRGEQEGQRQGLRTCSSSLGNAGRENGRDALGGTAPRGREDDGSAWDGMGWDGRGGRRAEQRREELSGGFPSAANLYRARCLELTYAI</sequence>
<organism evidence="2 3">
    <name type="scientific">Purpureocillium lilacinum</name>
    <name type="common">Paecilomyces lilacinus</name>
    <dbReference type="NCBI Taxonomy" id="33203"/>
    <lineage>
        <taxon>Eukaryota</taxon>
        <taxon>Fungi</taxon>
        <taxon>Dikarya</taxon>
        <taxon>Ascomycota</taxon>
        <taxon>Pezizomycotina</taxon>
        <taxon>Sordariomycetes</taxon>
        <taxon>Hypocreomycetidae</taxon>
        <taxon>Hypocreales</taxon>
        <taxon>Ophiocordycipitaceae</taxon>
        <taxon>Purpureocillium</taxon>
    </lineage>
</organism>
<dbReference type="EMBL" id="LSBI01000002">
    <property type="protein sequence ID" value="OAQ92643.1"/>
    <property type="molecule type" value="Genomic_DNA"/>
</dbReference>
<evidence type="ECO:0000256" key="1">
    <source>
        <dbReference type="SAM" id="MobiDB-lite"/>
    </source>
</evidence>
<protein>
    <submittedName>
        <fullName evidence="2">Uncharacterized protein</fullName>
    </submittedName>
</protein>
<dbReference type="AlphaFoldDB" id="A0A179HTG7"/>
<evidence type="ECO:0000313" key="3">
    <source>
        <dbReference type="Proteomes" id="UP000078340"/>
    </source>
</evidence>
<gene>
    <name evidence="2" type="ORF">VFPFJ_01804</name>
</gene>
<dbReference type="Proteomes" id="UP000078340">
    <property type="component" value="Unassembled WGS sequence"/>
</dbReference>
<feature type="region of interest" description="Disordered" evidence="1">
    <location>
        <begin position="44"/>
        <end position="110"/>
    </location>
</feature>
<proteinExistence type="predicted"/>
<feature type="compositionally biased region" description="Basic and acidic residues" evidence="1">
    <location>
        <begin position="98"/>
        <end position="110"/>
    </location>
</feature>
<name>A0A179HTG7_PURLI</name>
<reference evidence="2 3" key="1">
    <citation type="submission" date="2016-02" db="EMBL/GenBank/DDBJ databases">
        <title>Biosynthesis of antibiotic leucinostatins and their inhibition on Phytophthora in bio-control Purpureocillium lilacinum.</title>
        <authorList>
            <person name="Wang G."/>
            <person name="Liu Z."/>
            <person name="Lin R."/>
            <person name="Li E."/>
            <person name="Mao Z."/>
            <person name="Ling J."/>
            <person name="Yin W."/>
            <person name="Xie B."/>
        </authorList>
    </citation>
    <scope>NUCLEOTIDE SEQUENCE [LARGE SCALE GENOMIC DNA]</scope>
    <source>
        <strain evidence="2">PLFJ-1</strain>
    </source>
</reference>